<proteinExistence type="predicted"/>
<comment type="caution">
    <text evidence="2">The sequence shown here is derived from an EMBL/GenBank/DDBJ whole genome shotgun (WGS) entry which is preliminary data.</text>
</comment>
<feature type="non-terminal residue" evidence="2">
    <location>
        <position position="1"/>
    </location>
</feature>
<evidence type="ECO:0000313" key="2">
    <source>
        <dbReference type="EMBL" id="MEL0657424.1"/>
    </source>
</evidence>
<evidence type="ECO:0000313" key="3">
    <source>
        <dbReference type="Proteomes" id="UP001371391"/>
    </source>
</evidence>
<feature type="transmembrane region" description="Helical" evidence="1">
    <location>
        <begin position="6"/>
        <end position="31"/>
    </location>
</feature>
<organism evidence="2 3">
    <name type="scientific">Pseudoalteromonas issachenkonii</name>
    <dbReference type="NCBI Taxonomy" id="152297"/>
    <lineage>
        <taxon>Bacteria</taxon>
        <taxon>Pseudomonadati</taxon>
        <taxon>Pseudomonadota</taxon>
        <taxon>Gammaproteobacteria</taxon>
        <taxon>Alteromonadales</taxon>
        <taxon>Pseudoalteromonadaceae</taxon>
        <taxon>Pseudoalteromonas</taxon>
    </lineage>
</organism>
<dbReference type="EMBL" id="JBAKAW010000225">
    <property type="protein sequence ID" value="MEL0657424.1"/>
    <property type="molecule type" value="Genomic_DNA"/>
</dbReference>
<protein>
    <submittedName>
        <fullName evidence="2">PepSY domain-containing protein</fullName>
    </submittedName>
</protein>
<sequence>IWGSVFNIVIGFTGAFLGLSTVILLPAAAFVSFGGDEDKLIETFTAIPEPVVSHFKQPTKIDTILDNAHSRY</sequence>
<keyword evidence="1" id="KW-0812">Transmembrane</keyword>
<keyword evidence="1" id="KW-0472">Membrane</keyword>
<feature type="non-terminal residue" evidence="2">
    <location>
        <position position="72"/>
    </location>
</feature>
<dbReference type="Proteomes" id="UP001371391">
    <property type="component" value="Unassembled WGS sequence"/>
</dbReference>
<accession>A0ABU9H6C9</accession>
<name>A0ABU9H6C9_9GAMM</name>
<reference evidence="2 3" key="1">
    <citation type="submission" date="2024-02" db="EMBL/GenBank/DDBJ databases">
        <title>Bacteria isolated from the canopy kelp, Nereocystis luetkeana.</title>
        <authorList>
            <person name="Pfister C.A."/>
            <person name="Younker I.T."/>
            <person name="Light S.H."/>
        </authorList>
    </citation>
    <scope>NUCLEOTIDE SEQUENCE [LARGE SCALE GENOMIC DNA]</scope>
    <source>
        <strain evidence="2 3">TI.1.03</strain>
    </source>
</reference>
<evidence type="ECO:0000256" key="1">
    <source>
        <dbReference type="SAM" id="Phobius"/>
    </source>
</evidence>
<keyword evidence="1" id="KW-1133">Transmembrane helix</keyword>
<gene>
    <name evidence="2" type="ORF">V6257_20780</name>
</gene>
<keyword evidence="3" id="KW-1185">Reference proteome</keyword>